<feature type="transmembrane region" description="Helical" evidence="7">
    <location>
        <begin position="20"/>
        <end position="42"/>
    </location>
</feature>
<dbReference type="Pfam" id="PF02417">
    <property type="entry name" value="Chromate_transp"/>
    <property type="match status" value="2"/>
</dbReference>
<feature type="transmembrane region" description="Helical" evidence="7">
    <location>
        <begin position="348"/>
        <end position="376"/>
    </location>
</feature>
<evidence type="ECO:0000256" key="2">
    <source>
        <dbReference type="ARBA" id="ARBA00005262"/>
    </source>
</evidence>
<sequence>MPTPPVLPPAADSASLAWRPFLLLWLKIGALGFGGPAGQIALMHRELVEQRGWLDDARFLRALNFCMLLPGPEAQQLATWCGWRLKGTRGGLAAGLLFVLPGALVLALLTGLYLSVGNVAGVRAALFGVQAVVLALVALALSRVAAKALRDRLAWALAIMAFVLLFFFAVPFPLVVLAAGVAGWLFGPRLPAEPVPDRGNWGRSARSALFWAGLWAAPLAGLALWLGPAHGMTTLGLFFAKMATVTFGGAYAAMAWVTQAAVETHGWLNAREMLIGLGLAESTPGPLVLVFQFVGGLAGARIAGPWDAAWVGVLLGMVLVLWVTFVPSFLWIFALAPHLDGLAARPGLARALSGISAAVVGVMANLALWFALHLLFHTVEAEQWGLLRLWRPTGEFDPSAAGIALIAWALLGAAKRPMGVVILLGAGAGWGLYALGVATPI</sequence>
<feature type="transmembrane region" description="Helical" evidence="7">
    <location>
        <begin position="120"/>
        <end position="141"/>
    </location>
</feature>
<feature type="transmembrane region" description="Helical" evidence="7">
    <location>
        <begin position="208"/>
        <end position="226"/>
    </location>
</feature>
<evidence type="ECO:0000256" key="6">
    <source>
        <dbReference type="ARBA" id="ARBA00023136"/>
    </source>
</evidence>
<dbReference type="PIRSF" id="PIRSF004810">
    <property type="entry name" value="ChrA"/>
    <property type="match status" value="1"/>
</dbReference>
<evidence type="ECO:0000256" key="5">
    <source>
        <dbReference type="ARBA" id="ARBA00022989"/>
    </source>
</evidence>
<evidence type="ECO:0000256" key="3">
    <source>
        <dbReference type="ARBA" id="ARBA00022475"/>
    </source>
</evidence>
<feature type="transmembrane region" description="Helical" evidence="7">
    <location>
        <begin position="92"/>
        <end position="114"/>
    </location>
</feature>
<name>A0A7G5ILU5_9SPHN</name>
<dbReference type="RefSeq" id="WP_182298185.1">
    <property type="nucleotide sequence ID" value="NZ_CP059851.1"/>
</dbReference>
<keyword evidence="9" id="KW-1185">Reference proteome</keyword>
<dbReference type="Proteomes" id="UP000515292">
    <property type="component" value="Chromosome"/>
</dbReference>
<dbReference type="EMBL" id="CP059851">
    <property type="protein sequence ID" value="QMW24337.1"/>
    <property type="molecule type" value="Genomic_DNA"/>
</dbReference>
<evidence type="ECO:0000313" key="8">
    <source>
        <dbReference type="EMBL" id="QMW24337.1"/>
    </source>
</evidence>
<feature type="transmembrane region" description="Helical" evidence="7">
    <location>
        <begin position="153"/>
        <end position="186"/>
    </location>
</feature>
<organism evidence="8 9">
    <name type="scientific">Sandaracinobacteroides saxicola</name>
    <dbReference type="NCBI Taxonomy" id="2759707"/>
    <lineage>
        <taxon>Bacteria</taxon>
        <taxon>Pseudomonadati</taxon>
        <taxon>Pseudomonadota</taxon>
        <taxon>Alphaproteobacteria</taxon>
        <taxon>Sphingomonadales</taxon>
        <taxon>Sphingosinicellaceae</taxon>
        <taxon>Sandaracinobacteroides</taxon>
    </lineage>
</organism>
<evidence type="ECO:0000256" key="1">
    <source>
        <dbReference type="ARBA" id="ARBA00004651"/>
    </source>
</evidence>
<feature type="transmembrane region" description="Helical" evidence="7">
    <location>
        <begin position="420"/>
        <end position="438"/>
    </location>
</feature>
<dbReference type="PANTHER" id="PTHR33567">
    <property type="entry name" value="CHROMATE ION TRANSPORTER (EUROFUNG)"/>
    <property type="match status" value="1"/>
</dbReference>
<protein>
    <submittedName>
        <fullName evidence="8">Chromate efflux transporter</fullName>
    </submittedName>
</protein>
<dbReference type="GO" id="GO:0005886">
    <property type="term" value="C:plasma membrane"/>
    <property type="evidence" value="ECO:0007669"/>
    <property type="project" value="UniProtKB-SubCell"/>
</dbReference>
<proteinExistence type="inferred from homology"/>
<accession>A0A7G5ILU5</accession>
<keyword evidence="6 7" id="KW-0472">Membrane</keyword>
<dbReference type="PANTHER" id="PTHR33567:SF3">
    <property type="entry name" value="CHROMATE ION TRANSPORTER (EUROFUNG)"/>
    <property type="match status" value="1"/>
</dbReference>
<evidence type="ECO:0000256" key="4">
    <source>
        <dbReference type="ARBA" id="ARBA00022692"/>
    </source>
</evidence>
<dbReference type="AlphaFoldDB" id="A0A7G5ILU5"/>
<keyword evidence="5 7" id="KW-1133">Transmembrane helix</keyword>
<evidence type="ECO:0000256" key="7">
    <source>
        <dbReference type="SAM" id="Phobius"/>
    </source>
</evidence>
<dbReference type="KEGG" id="sand:H3309_07760"/>
<gene>
    <name evidence="8" type="primary">chrA</name>
    <name evidence="8" type="ORF">H3309_07760</name>
</gene>
<dbReference type="InterPro" id="IPR014047">
    <property type="entry name" value="Chr_Tranpt_l_chain"/>
</dbReference>
<keyword evidence="3" id="KW-1003">Cell membrane</keyword>
<comment type="similarity">
    <text evidence="2">Belongs to the chromate ion transporter (CHR) (TC 2.A.51) family.</text>
</comment>
<comment type="subcellular location">
    <subcellularLocation>
        <location evidence="1">Cell membrane</location>
        <topology evidence="1">Multi-pass membrane protein</topology>
    </subcellularLocation>
</comment>
<dbReference type="GO" id="GO:0015109">
    <property type="term" value="F:chromate transmembrane transporter activity"/>
    <property type="evidence" value="ECO:0007669"/>
    <property type="project" value="InterPro"/>
</dbReference>
<dbReference type="InterPro" id="IPR003370">
    <property type="entry name" value="Chromate_transpt"/>
</dbReference>
<dbReference type="NCBIfam" id="TIGR00937">
    <property type="entry name" value="2A51"/>
    <property type="match status" value="1"/>
</dbReference>
<feature type="transmembrane region" description="Helical" evidence="7">
    <location>
        <begin position="309"/>
        <end position="336"/>
    </location>
</feature>
<feature type="transmembrane region" description="Helical" evidence="7">
    <location>
        <begin position="238"/>
        <end position="257"/>
    </location>
</feature>
<evidence type="ECO:0000313" key="9">
    <source>
        <dbReference type="Proteomes" id="UP000515292"/>
    </source>
</evidence>
<keyword evidence="4 7" id="KW-0812">Transmembrane</keyword>
<reference evidence="8 9" key="1">
    <citation type="submission" date="2020-07" db="EMBL/GenBank/DDBJ databases">
        <title>Complete genome sequence for Sandaracinobacter sp. M6.</title>
        <authorList>
            <person name="Tang Y."/>
            <person name="Liu Q."/>
            <person name="Guo Z."/>
            <person name="Lei P."/>
            <person name="Huang B."/>
        </authorList>
    </citation>
    <scope>NUCLEOTIDE SEQUENCE [LARGE SCALE GENOMIC DNA]</scope>
    <source>
        <strain evidence="8 9">M6</strain>
    </source>
</reference>